<evidence type="ECO:0000313" key="3">
    <source>
        <dbReference type="Proteomes" id="UP000733611"/>
    </source>
</evidence>
<reference evidence="2" key="1">
    <citation type="journal article" date="2021" name="PeerJ">
        <title>Extensive microbial diversity within the chicken gut microbiome revealed by metagenomics and culture.</title>
        <authorList>
            <person name="Gilroy R."/>
            <person name="Ravi A."/>
            <person name="Getino M."/>
            <person name="Pursley I."/>
            <person name="Horton D.L."/>
            <person name="Alikhan N.F."/>
            <person name="Baker D."/>
            <person name="Gharbi K."/>
            <person name="Hall N."/>
            <person name="Watson M."/>
            <person name="Adriaenssens E.M."/>
            <person name="Foster-Nyarko E."/>
            <person name="Jarju S."/>
            <person name="Secka A."/>
            <person name="Antonio M."/>
            <person name="Oren A."/>
            <person name="Chaudhuri R.R."/>
            <person name="La Ragione R."/>
            <person name="Hildebrand F."/>
            <person name="Pallen M.J."/>
        </authorList>
    </citation>
    <scope>NUCLEOTIDE SEQUENCE</scope>
    <source>
        <strain evidence="2">378</strain>
    </source>
</reference>
<proteinExistence type="predicted"/>
<reference evidence="2" key="2">
    <citation type="submission" date="2021-04" db="EMBL/GenBank/DDBJ databases">
        <authorList>
            <person name="Gilroy R."/>
        </authorList>
    </citation>
    <scope>NUCLEOTIDE SEQUENCE</scope>
    <source>
        <strain evidence="2">378</strain>
    </source>
</reference>
<dbReference type="AlphaFoldDB" id="A0A948TFG6"/>
<dbReference type="Proteomes" id="UP000733611">
    <property type="component" value="Unassembled WGS sequence"/>
</dbReference>
<comment type="caution">
    <text evidence="2">The sequence shown here is derived from an EMBL/GenBank/DDBJ whole genome shotgun (WGS) entry which is preliminary data.</text>
</comment>
<sequence>MPLSDNSHDRDDDVVEFSLTPQVVSEPEKPRKPRSAKKQATKPLPRVDAVTWGPEACLQAIFQCTNVIYVNAGGKPISPTKNKKK</sequence>
<name>A0A948TFG6_9GAMM</name>
<organism evidence="2 3">
    <name type="scientific">Candidatus Anaerobiospirillum pullicola</name>
    <dbReference type="NCBI Taxonomy" id="2838451"/>
    <lineage>
        <taxon>Bacteria</taxon>
        <taxon>Pseudomonadati</taxon>
        <taxon>Pseudomonadota</taxon>
        <taxon>Gammaproteobacteria</taxon>
        <taxon>Aeromonadales</taxon>
        <taxon>Succinivibrionaceae</taxon>
        <taxon>Anaerobiospirillum</taxon>
    </lineage>
</organism>
<evidence type="ECO:0000256" key="1">
    <source>
        <dbReference type="SAM" id="MobiDB-lite"/>
    </source>
</evidence>
<feature type="compositionally biased region" description="Basic and acidic residues" evidence="1">
    <location>
        <begin position="1"/>
        <end position="11"/>
    </location>
</feature>
<feature type="region of interest" description="Disordered" evidence="1">
    <location>
        <begin position="1"/>
        <end position="44"/>
    </location>
</feature>
<evidence type="ECO:0000313" key="2">
    <source>
        <dbReference type="EMBL" id="MBU3843788.1"/>
    </source>
</evidence>
<gene>
    <name evidence="2" type="ORF">H9847_02795</name>
</gene>
<dbReference type="EMBL" id="JAHLFE010000053">
    <property type="protein sequence ID" value="MBU3843788.1"/>
    <property type="molecule type" value="Genomic_DNA"/>
</dbReference>
<accession>A0A948TFG6</accession>
<protein>
    <submittedName>
        <fullName evidence="2">Uncharacterized protein</fullName>
    </submittedName>
</protein>
<feature type="compositionally biased region" description="Basic residues" evidence="1">
    <location>
        <begin position="31"/>
        <end position="40"/>
    </location>
</feature>